<dbReference type="Pfam" id="PF00012">
    <property type="entry name" value="HSP70"/>
    <property type="match status" value="1"/>
</dbReference>
<dbReference type="FunFam" id="3.90.640.10:FF:000002">
    <property type="entry name" value="Heat shock 70 kDa"/>
    <property type="match status" value="1"/>
</dbReference>
<dbReference type="InterPro" id="IPR043129">
    <property type="entry name" value="ATPase_NBD"/>
</dbReference>
<evidence type="ECO:0000256" key="1">
    <source>
        <dbReference type="ARBA" id="ARBA00007381"/>
    </source>
</evidence>
<keyword evidence="3 4" id="KW-0067">ATP-binding</keyword>
<keyword evidence="6" id="KW-1185">Reference proteome</keyword>
<comment type="similarity">
    <text evidence="1 4">Belongs to the heat shock protein 70 family.</text>
</comment>
<dbReference type="FunFam" id="3.30.30.30:FF:000001">
    <property type="entry name" value="heat shock 70 kDa protein-like"/>
    <property type="match status" value="1"/>
</dbReference>
<sequence length="618" mass="69038">MAKRDVVGCAVGIDLGTTYSCVAVWLQQHNRVEIIHNNQGNNITPSFVAFTDHQRLIGDAAKNQAATNPLNTIFDAKRLIGRKYSDKIVQNDMMLWPFKVIAGPNDKPMVLVKYKGQEKRLFAEEISSMVLTKMREIAEAYLESPVKDVVITVPAYFNDSQRKATKDAGSIAGLNVMRIINEPTAAAIAYGLDKRSNCVGERNIFVFDLGGGTFDVSILTINDKVFEVKATAGNTHLGGEDFDNRMVNHFVNEFKRKHKKDMSRNPKALRRLRNACEKAKRTLSSMVVTAIDVDALFEGIDFCSSITRARFEEINMDLFEECMRIVDRCLIDAKMKKSSVDDVILVGGSSRIPKVQQLLKDFFNGKELCKSINPDEAVAYGAAVQAAFLSEGIKKVPNLVLVDVTPLSLGWRLERDHMAVVIPRNTSVPVKRTEEFFTVMDDQTSVMIDVYEGERTRATDNNLLGSFCLCDIPLAPHGLPFDVSFAIDENGILIVSAEEKTTGSKNQVTIINDKDRLSAEEIKRLVQEAKTYRAEDEKFLKKVTAMNALEDYIYKVKSALKEEGMNSKLCSQDMISSAITDATNLIDGDIEHVEAEVFVDHLEKLKSNFEHVMGKIFC</sequence>
<dbReference type="Gene3D" id="1.20.1270.10">
    <property type="match status" value="1"/>
</dbReference>
<dbReference type="FunFam" id="2.60.34.10:FF:000012">
    <property type="entry name" value="Heat shock 70 kDa protein"/>
    <property type="match status" value="1"/>
</dbReference>
<dbReference type="PROSITE" id="PS00329">
    <property type="entry name" value="HSP70_2"/>
    <property type="match status" value="1"/>
</dbReference>
<dbReference type="GO" id="GO:0140662">
    <property type="term" value="F:ATP-dependent protein folding chaperone"/>
    <property type="evidence" value="ECO:0007669"/>
    <property type="project" value="InterPro"/>
</dbReference>
<comment type="caution">
    <text evidence="5">The sequence shown here is derived from an EMBL/GenBank/DDBJ whole genome shotgun (WGS) entry which is preliminary data.</text>
</comment>
<dbReference type="GO" id="GO:0005524">
    <property type="term" value="F:ATP binding"/>
    <property type="evidence" value="ECO:0007669"/>
    <property type="project" value="UniProtKB-KW"/>
</dbReference>
<dbReference type="InterPro" id="IPR029048">
    <property type="entry name" value="HSP70_C_sf"/>
</dbReference>
<proteinExistence type="inferred from homology"/>
<accession>A0AAN9JCH5</accession>
<keyword evidence="2 4" id="KW-0547">Nucleotide-binding</keyword>
<reference evidence="5 6" key="1">
    <citation type="submission" date="2024-01" db="EMBL/GenBank/DDBJ databases">
        <title>The genomes of 5 underutilized Papilionoideae crops provide insights into root nodulation and disease resistance.</title>
        <authorList>
            <person name="Yuan L."/>
        </authorList>
    </citation>
    <scope>NUCLEOTIDE SEQUENCE [LARGE SCALE GENOMIC DNA]</scope>
    <source>
        <strain evidence="5">LY-2023</strain>
        <tissue evidence="5">Leaf</tissue>
    </source>
</reference>
<dbReference type="Gene3D" id="2.60.34.10">
    <property type="entry name" value="Substrate Binding Domain Of DNAk, Chain A, domain 1"/>
    <property type="match status" value="1"/>
</dbReference>
<dbReference type="SUPFAM" id="SSF100920">
    <property type="entry name" value="Heat shock protein 70kD (HSP70), peptide-binding domain"/>
    <property type="match status" value="1"/>
</dbReference>
<gene>
    <name evidence="5" type="ORF">RJT34_18636</name>
</gene>
<dbReference type="Gene3D" id="3.30.420.40">
    <property type="match status" value="2"/>
</dbReference>
<dbReference type="EMBL" id="JAYKXN010000004">
    <property type="protein sequence ID" value="KAK7295724.1"/>
    <property type="molecule type" value="Genomic_DNA"/>
</dbReference>
<dbReference type="NCBIfam" id="NF001413">
    <property type="entry name" value="PRK00290.1"/>
    <property type="match status" value="1"/>
</dbReference>
<evidence type="ECO:0000256" key="2">
    <source>
        <dbReference type="ARBA" id="ARBA00022741"/>
    </source>
</evidence>
<dbReference type="Gene3D" id="3.90.640.10">
    <property type="entry name" value="Actin, Chain A, domain 4"/>
    <property type="match status" value="1"/>
</dbReference>
<dbReference type="InterPro" id="IPR029047">
    <property type="entry name" value="HSP70_peptide-bd_sf"/>
</dbReference>
<dbReference type="PRINTS" id="PR00301">
    <property type="entry name" value="HEATSHOCK70"/>
</dbReference>
<dbReference type="FunFam" id="3.30.420.40:FF:000026">
    <property type="entry name" value="Heat shock protein 70"/>
    <property type="match status" value="1"/>
</dbReference>
<dbReference type="InterPro" id="IPR013126">
    <property type="entry name" value="Hsp_70_fam"/>
</dbReference>
<dbReference type="PANTHER" id="PTHR19375">
    <property type="entry name" value="HEAT SHOCK PROTEIN 70KDA"/>
    <property type="match status" value="1"/>
</dbReference>
<dbReference type="Gene3D" id="3.30.30.30">
    <property type="match status" value="1"/>
</dbReference>
<dbReference type="InterPro" id="IPR018181">
    <property type="entry name" value="Heat_shock_70_CS"/>
</dbReference>
<dbReference type="Proteomes" id="UP001359559">
    <property type="component" value="Unassembled WGS sequence"/>
</dbReference>
<name>A0AAN9JCH5_CLITE</name>
<dbReference type="PROSITE" id="PS00297">
    <property type="entry name" value="HSP70_1"/>
    <property type="match status" value="1"/>
</dbReference>
<evidence type="ECO:0000313" key="6">
    <source>
        <dbReference type="Proteomes" id="UP001359559"/>
    </source>
</evidence>
<dbReference type="SUPFAM" id="SSF53067">
    <property type="entry name" value="Actin-like ATPase domain"/>
    <property type="match status" value="2"/>
</dbReference>
<organism evidence="5 6">
    <name type="scientific">Clitoria ternatea</name>
    <name type="common">Butterfly pea</name>
    <dbReference type="NCBI Taxonomy" id="43366"/>
    <lineage>
        <taxon>Eukaryota</taxon>
        <taxon>Viridiplantae</taxon>
        <taxon>Streptophyta</taxon>
        <taxon>Embryophyta</taxon>
        <taxon>Tracheophyta</taxon>
        <taxon>Spermatophyta</taxon>
        <taxon>Magnoliopsida</taxon>
        <taxon>eudicotyledons</taxon>
        <taxon>Gunneridae</taxon>
        <taxon>Pentapetalae</taxon>
        <taxon>rosids</taxon>
        <taxon>fabids</taxon>
        <taxon>Fabales</taxon>
        <taxon>Fabaceae</taxon>
        <taxon>Papilionoideae</taxon>
        <taxon>50 kb inversion clade</taxon>
        <taxon>NPAAA clade</taxon>
        <taxon>indigoferoid/millettioid clade</taxon>
        <taxon>Phaseoleae</taxon>
        <taxon>Clitoria</taxon>
    </lineage>
</organism>
<protein>
    <recommendedName>
        <fullName evidence="7">Heat shock protein 70</fullName>
    </recommendedName>
</protein>
<evidence type="ECO:0000313" key="5">
    <source>
        <dbReference type="EMBL" id="KAK7295724.1"/>
    </source>
</evidence>
<dbReference type="PROSITE" id="PS01036">
    <property type="entry name" value="HSP70_3"/>
    <property type="match status" value="1"/>
</dbReference>
<evidence type="ECO:0000256" key="4">
    <source>
        <dbReference type="RuleBase" id="RU003322"/>
    </source>
</evidence>
<evidence type="ECO:0000256" key="3">
    <source>
        <dbReference type="ARBA" id="ARBA00022840"/>
    </source>
</evidence>
<dbReference type="AlphaFoldDB" id="A0AAN9JCH5"/>
<evidence type="ECO:0008006" key="7">
    <source>
        <dbReference type="Google" id="ProtNLM"/>
    </source>
</evidence>
<dbReference type="SUPFAM" id="SSF100934">
    <property type="entry name" value="Heat shock protein 70kD (HSP70), C-terminal subdomain"/>
    <property type="match status" value="1"/>
</dbReference>